<dbReference type="EMBL" id="CP157677">
    <property type="protein sequence ID" value="XBP72768.1"/>
    <property type="molecule type" value="Genomic_DNA"/>
</dbReference>
<dbReference type="GO" id="GO:0015074">
    <property type="term" value="P:DNA integration"/>
    <property type="evidence" value="ECO:0007669"/>
    <property type="project" value="InterPro"/>
</dbReference>
<dbReference type="EMBL" id="CP157675">
    <property type="protein sequence ID" value="XBP69499.1"/>
    <property type="molecule type" value="Genomic_DNA"/>
</dbReference>
<dbReference type="RefSeq" id="WP_349278157.1">
    <property type="nucleotide sequence ID" value="NZ_CBCSCU010000111.1"/>
</dbReference>
<dbReference type="EMBL" id="CP157675">
    <property type="protein sequence ID" value="XBP71640.1"/>
    <property type="molecule type" value="Genomic_DNA"/>
</dbReference>
<dbReference type="InterPro" id="IPR001584">
    <property type="entry name" value="Integrase_cat-core"/>
</dbReference>
<evidence type="ECO:0000313" key="6">
    <source>
        <dbReference type="EMBL" id="XBP72768.1"/>
    </source>
</evidence>
<dbReference type="Gene3D" id="3.30.420.10">
    <property type="entry name" value="Ribonuclease H-like superfamily/Ribonuclease H"/>
    <property type="match status" value="1"/>
</dbReference>
<dbReference type="SUPFAM" id="SSF53098">
    <property type="entry name" value="Ribonuclease H-like"/>
    <property type="match status" value="1"/>
</dbReference>
<dbReference type="NCBIfam" id="NF033546">
    <property type="entry name" value="transpos_IS21"/>
    <property type="match status" value="1"/>
</dbReference>
<dbReference type="InterPro" id="IPR012337">
    <property type="entry name" value="RNaseH-like_sf"/>
</dbReference>
<sequence length="518" mass="58198">MPALRINMRKLKDALRLKFEGGQSHQQIAGALGLSKGVVTKYVGLAVAAGLDWPAISALDEAALERRLLASSRASQTYAQADFGRLHQELGRKGVTLMLLWEEYCAQVGDEHRADWPLKPWRYSQFCENYRQFAKRLKRSMRQVHRAGEKLFIDYAGPTLALRVHGQEIGRANLFVAAMGVSGYCFCLATPAQTARDWLGATAQALTFYGGVPQLIIPDNPRALVTKADRYEPLLTDSVQDFARHYGCSVLPARAYHPQDKPKVELSVLLVERWILARLRKHQFTSVEEVNDAITPLLHWLNQRAFQKLPGSRASVFAQIDAPALMALPLQPWEWAVFKTVRVHIDSHVEFEGHRYSVPNALVGLALELRVTAHAVEVLHRGNRVASHMRCAHKGSFTTVIEHLPERHQHQAQWTPERLIAWGARIGVACAATVQKMLQRQPHPEHAYRACLGLLSLSKRYGDARLEAACTLALSLGTSKYTHIRDILLNRRDLLQASTTPEWTSPAHAHVRGANYYQ</sequence>
<dbReference type="EMBL" id="CP157677">
    <property type="protein sequence ID" value="XBP72824.1"/>
    <property type="molecule type" value="Genomic_DNA"/>
</dbReference>
<dbReference type="PANTHER" id="PTHR35004:SF8">
    <property type="entry name" value="TRANSPOSASE RV3428C-RELATED"/>
    <property type="match status" value="1"/>
</dbReference>
<comment type="similarity">
    <text evidence="1">Belongs to the transposase IS21/IS408/IS1162 family.</text>
</comment>
<dbReference type="AlphaFoldDB" id="A0AAU7M0T3"/>
<evidence type="ECO:0000259" key="3">
    <source>
        <dbReference type="PROSITE" id="PS50994"/>
    </source>
</evidence>
<dbReference type="PROSITE" id="PS50532">
    <property type="entry name" value="HTH_IS408"/>
    <property type="match status" value="1"/>
</dbReference>
<reference evidence="7" key="1">
    <citation type="submission" date="2024-05" db="EMBL/GenBank/DDBJ databases">
        <authorList>
            <person name="Bunk B."/>
            <person name="Swiderski J."/>
            <person name="Sproer C."/>
            <person name="Thiel V."/>
        </authorList>
    </citation>
    <scope>NUCLEOTIDE SEQUENCE</scope>
    <source>
        <strain evidence="7">DSM 17735</strain>
        <plasmid evidence="7">p2</plasmid>
        <plasmid evidence="9">p3</plasmid>
    </source>
</reference>
<evidence type="ECO:0000313" key="4">
    <source>
        <dbReference type="EMBL" id="XBP69499.1"/>
    </source>
</evidence>
<dbReference type="PANTHER" id="PTHR35004">
    <property type="entry name" value="TRANSPOSASE RV3428C-RELATED"/>
    <property type="match status" value="1"/>
</dbReference>
<accession>A0AAU7M0T3</accession>
<dbReference type="EMBL" id="CP157678">
    <property type="protein sequence ID" value="XBP73090.1"/>
    <property type="molecule type" value="Genomic_DNA"/>
</dbReference>
<dbReference type="InterPro" id="IPR036397">
    <property type="entry name" value="RNaseH_sf"/>
</dbReference>
<evidence type="ECO:0000313" key="5">
    <source>
        <dbReference type="EMBL" id="XBP71640.1"/>
    </source>
</evidence>
<dbReference type="InterPro" id="IPR054353">
    <property type="entry name" value="IstA-like_C"/>
</dbReference>
<organism evidence="7">
    <name type="scientific">Polaromonas hydrogenivorans</name>
    <dbReference type="NCBI Taxonomy" id="335476"/>
    <lineage>
        <taxon>Bacteria</taxon>
        <taxon>Pseudomonadati</taxon>
        <taxon>Pseudomonadota</taxon>
        <taxon>Betaproteobacteria</taxon>
        <taxon>Burkholderiales</taxon>
        <taxon>Comamonadaceae</taxon>
        <taxon>Polaromonas</taxon>
    </lineage>
</organism>
<dbReference type="PROSITE" id="PS50994">
    <property type="entry name" value="INTEGRASE"/>
    <property type="match status" value="1"/>
</dbReference>
<evidence type="ECO:0000313" key="7">
    <source>
        <dbReference type="EMBL" id="XBP72818.1"/>
    </source>
</evidence>
<keyword evidence="7" id="KW-0614">Plasmid</keyword>
<proteinExistence type="inferred from homology"/>
<feature type="domain" description="Integrase catalytic" evidence="3">
    <location>
        <begin position="139"/>
        <end position="331"/>
    </location>
</feature>
<feature type="domain" description="HTH IS408-type" evidence="2">
    <location>
        <begin position="11"/>
        <end position="90"/>
    </location>
</feature>
<geneLocation type="plasmid" evidence="9">
    <name>p3</name>
</geneLocation>
<evidence type="ECO:0000313" key="8">
    <source>
        <dbReference type="EMBL" id="XBP72824.1"/>
    </source>
</evidence>
<gene>
    <name evidence="7" type="primary">istA</name>
    <name evidence="5" type="ORF">ABLV49_07550</name>
    <name evidence="4" type="ORF">ABLV49_16640</name>
    <name evidence="6" type="ORF">ABLV49_23500</name>
    <name evidence="7" type="ORF">ABLV49_23775</name>
    <name evidence="8" type="ORF">ABLV49_23805</name>
    <name evidence="9" type="ORF">ABLV49_24255</name>
</gene>
<evidence type="ECO:0000259" key="2">
    <source>
        <dbReference type="PROSITE" id="PS50532"/>
    </source>
</evidence>
<dbReference type="InterPro" id="IPR017895">
    <property type="entry name" value="HTH_IS408/IS1162_type"/>
</dbReference>
<name>A0AAU7M0T3_9BURK</name>
<dbReference type="EMBL" id="CP157677">
    <property type="protein sequence ID" value="XBP72818.1"/>
    <property type="molecule type" value="Genomic_DNA"/>
</dbReference>
<dbReference type="Pfam" id="PF22483">
    <property type="entry name" value="Mu-transpos_C_2"/>
    <property type="match status" value="1"/>
</dbReference>
<evidence type="ECO:0000256" key="1">
    <source>
        <dbReference type="ARBA" id="ARBA00009277"/>
    </source>
</evidence>
<evidence type="ECO:0000313" key="9">
    <source>
        <dbReference type="EMBL" id="XBP73090.1"/>
    </source>
</evidence>
<dbReference type="GO" id="GO:0003676">
    <property type="term" value="F:nucleic acid binding"/>
    <property type="evidence" value="ECO:0007669"/>
    <property type="project" value="InterPro"/>
</dbReference>
<protein>
    <submittedName>
        <fullName evidence="7">IS21 family transposase</fullName>
    </submittedName>
</protein>
<geneLocation type="plasmid" evidence="7">
    <name>p2</name>
</geneLocation>